<keyword evidence="5" id="KW-0149">Chlorophyll biosynthesis</keyword>
<protein>
    <recommendedName>
        <fullName evidence="7">Divinyl chlorophyllide a 8-vinyl-reductase, chloroplastic</fullName>
        <ecNumber evidence="6">1.3.1.75</ecNumber>
    </recommendedName>
</protein>
<comment type="caution">
    <text evidence="10">The sequence shown here is derived from an EMBL/GenBank/DDBJ whole genome shotgun (WGS) entry which is preliminary data.</text>
</comment>
<keyword evidence="11" id="KW-1185">Reference proteome</keyword>
<dbReference type="Proteomes" id="UP000305109">
    <property type="component" value="Unassembled WGS sequence"/>
</dbReference>
<sequence length="366" mass="40252">MRRRRHRVARESAQGPTVVRDAPSRFLHLIVAGYPRRPDVPIVQVGRQDLPDVSKSSQYCILVPGSTRMEGVHMEAQTVLVAGATGYMGRYLVRELHQRGYRVRALVRSRDRAEGSGAFGAPALSGLVDEWVIGDIGDRSTIPGLCHGVHRVVSALGVTRQRADPWDIDFQANLRLLQLAEQDSVSSFLFVNVMHVHEGTSMVMRSKAAFVEALRRSEVASQIVDPSGYFSDASEFLDMARRGLAFGLGAGTARLNPIHGADLAAFCVDRLGDESGEWNVGGPDIYRYRDIVNLAFAAVGKRPRMVSVPVGFVRPVIWTADRMGPRPSSLARFFLEGLQRESVGEQTGTHHLSDYFRDLASADQGS</sequence>
<dbReference type="InterPro" id="IPR044201">
    <property type="entry name" value="DVR-like"/>
</dbReference>
<comment type="pathway">
    <text evidence="1">Porphyrin-containing compound metabolism; chlorophyll biosynthesis.</text>
</comment>
<dbReference type="EC" id="1.3.1.75" evidence="6"/>
<evidence type="ECO:0000256" key="8">
    <source>
        <dbReference type="ARBA" id="ARBA00049498"/>
    </source>
</evidence>
<evidence type="ECO:0000313" key="11">
    <source>
        <dbReference type="Proteomes" id="UP000305109"/>
    </source>
</evidence>
<keyword evidence="3" id="KW-0809">Transit peptide</keyword>
<dbReference type="PANTHER" id="PTHR47378">
    <property type="entry name" value="DIVINYL CHLOROPHYLLIDE A 8-VINYL-REDUCTASE, CHLOROPLASTIC"/>
    <property type="match status" value="1"/>
</dbReference>
<evidence type="ECO:0000256" key="2">
    <source>
        <dbReference type="ARBA" id="ARBA00022857"/>
    </source>
</evidence>
<proteinExistence type="predicted"/>
<dbReference type="EMBL" id="SUMD01000002">
    <property type="protein sequence ID" value="TJZ80167.1"/>
    <property type="molecule type" value="Genomic_DNA"/>
</dbReference>
<comment type="catalytic activity">
    <reaction evidence="8">
        <text>protochlorophyllide a + NADP(+) = 3,8-divinyl protochlorophyllide a + NADPH + H(+)</text>
        <dbReference type="Rhea" id="RHEA:48884"/>
        <dbReference type="ChEBI" id="CHEBI:15378"/>
        <dbReference type="ChEBI" id="CHEBI:57783"/>
        <dbReference type="ChEBI" id="CHEBI:58349"/>
        <dbReference type="ChEBI" id="CHEBI:58632"/>
        <dbReference type="ChEBI" id="CHEBI:83350"/>
        <dbReference type="EC" id="1.3.1.75"/>
    </reaction>
</comment>
<evidence type="ECO:0000313" key="10">
    <source>
        <dbReference type="EMBL" id="TJZ80167.1"/>
    </source>
</evidence>
<dbReference type="InterPro" id="IPR036291">
    <property type="entry name" value="NAD(P)-bd_dom_sf"/>
</dbReference>
<dbReference type="Gene3D" id="3.40.50.720">
    <property type="entry name" value="NAD(P)-binding Rossmann-like Domain"/>
    <property type="match status" value="1"/>
</dbReference>
<dbReference type="PANTHER" id="PTHR47378:SF1">
    <property type="entry name" value="DIVINYL CHLOROPHYLLIDE A 8-VINYL-REDUCTASE, CHLOROPLASTIC"/>
    <property type="match status" value="1"/>
</dbReference>
<dbReference type="InterPro" id="IPR016040">
    <property type="entry name" value="NAD(P)-bd_dom"/>
</dbReference>
<keyword evidence="2" id="KW-0521">NADP</keyword>
<reference evidence="10 11" key="1">
    <citation type="submission" date="2019-04" db="EMBL/GenBank/DDBJ databases">
        <title>Rhodococcus oryzae sp. nov., a novel actinomycete isolated from rhizosphere soil of rice (Oryza sativa L.).</title>
        <authorList>
            <person name="Li C."/>
        </authorList>
    </citation>
    <scope>NUCLEOTIDE SEQUENCE [LARGE SCALE GENOMIC DNA]</scope>
    <source>
        <strain evidence="10 11">NEAU-CX67</strain>
    </source>
</reference>
<name>A0ABY2RNW5_9NOCA</name>
<evidence type="ECO:0000256" key="6">
    <source>
        <dbReference type="ARBA" id="ARBA00024059"/>
    </source>
</evidence>
<organism evidence="10 11">
    <name type="scientific">Rhodococcus oryzae</name>
    <dbReference type="NCBI Taxonomy" id="2571143"/>
    <lineage>
        <taxon>Bacteria</taxon>
        <taxon>Bacillati</taxon>
        <taxon>Actinomycetota</taxon>
        <taxon>Actinomycetes</taxon>
        <taxon>Mycobacteriales</taxon>
        <taxon>Nocardiaceae</taxon>
        <taxon>Rhodococcus</taxon>
    </lineage>
</organism>
<evidence type="ECO:0000256" key="5">
    <source>
        <dbReference type="ARBA" id="ARBA00023171"/>
    </source>
</evidence>
<evidence type="ECO:0000256" key="1">
    <source>
        <dbReference type="ARBA" id="ARBA00005173"/>
    </source>
</evidence>
<evidence type="ECO:0000256" key="7">
    <source>
        <dbReference type="ARBA" id="ARBA00024089"/>
    </source>
</evidence>
<dbReference type="Pfam" id="PF13460">
    <property type="entry name" value="NAD_binding_10"/>
    <property type="match status" value="1"/>
</dbReference>
<feature type="domain" description="NAD(P)-binding" evidence="9">
    <location>
        <begin position="83"/>
        <end position="272"/>
    </location>
</feature>
<accession>A0ABY2RNW5</accession>
<evidence type="ECO:0000259" key="9">
    <source>
        <dbReference type="Pfam" id="PF13460"/>
    </source>
</evidence>
<gene>
    <name evidence="10" type="ORF">FCG67_04630</name>
</gene>
<keyword evidence="4" id="KW-0560">Oxidoreductase</keyword>
<evidence type="ECO:0000256" key="3">
    <source>
        <dbReference type="ARBA" id="ARBA00022946"/>
    </source>
</evidence>
<evidence type="ECO:0000256" key="4">
    <source>
        <dbReference type="ARBA" id="ARBA00023002"/>
    </source>
</evidence>
<dbReference type="SUPFAM" id="SSF51735">
    <property type="entry name" value="NAD(P)-binding Rossmann-fold domains"/>
    <property type="match status" value="1"/>
</dbReference>